<evidence type="ECO:0000313" key="9">
    <source>
        <dbReference type="Proteomes" id="UP001293593"/>
    </source>
</evidence>
<dbReference type="SUPFAM" id="SSF52540">
    <property type="entry name" value="P-loop containing nucleoside triphosphate hydrolases"/>
    <property type="match status" value="1"/>
</dbReference>
<organism evidence="8 9">
    <name type="scientific">Acacia crassicarpa</name>
    <name type="common">northern wattle</name>
    <dbReference type="NCBI Taxonomy" id="499986"/>
    <lineage>
        <taxon>Eukaryota</taxon>
        <taxon>Viridiplantae</taxon>
        <taxon>Streptophyta</taxon>
        <taxon>Embryophyta</taxon>
        <taxon>Tracheophyta</taxon>
        <taxon>Spermatophyta</taxon>
        <taxon>Magnoliopsida</taxon>
        <taxon>eudicotyledons</taxon>
        <taxon>Gunneridae</taxon>
        <taxon>Pentapetalae</taxon>
        <taxon>rosids</taxon>
        <taxon>fabids</taxon>
        <taxon>Fabales</taxon>
        <taxon>Fabaceae</taxon>
        <taxon>Caesalpinioideae</taxon>
        <taxon>mimosoid clade</taxon>
        <taxon>Acacieae</taxon>
        <taxon>Acacia</taxon>
    </lineage>
</organism>
<accession>A0AAE1KHH4</accession>
<keyword evidence="3" id="KW-0611">Plant defense</keyword>
<dbReference type="InterPro" id="IPR038005">
    <property type="entry name" value="RX-like_CC"/>
</dbReference>
<keyword evidence="1" id="KW-0677">Repeat</keyword>
<evidence type="ECO:0000256" key="3">
    <source>
        <dbReference type="ARBA" id="ARBA00022821"/>
    </source>
</evidence>
<evidence type="ECO:0000256" key="1">
    <source>
        <dbReference type="ARBA" id="ARBA00022737"/>
    </source>
</evidence>
<dbReference type="InterPro" id="IPR036388">
    <property type="entry name" value="WH-like_DNA-bd_sf"/>
</dbReference>
<feature type="domain" description="NB-ARC" evidence="4">
    <location>
        <begin position="178"/>
        <end position="351"/>
    </location>
</feature>
<evidence type="ECO:0000259" key="6">
    <source>
        <dbReference type="Pfam" id="PF23559"/>
    </source>
</evidence>
<dbReference type="InterPro" id="IPR002182">
    <property type="entry name" value="NB-ARC"/>
</dbReference>
<dbReference type="FunFam" id="3.40.50.300:FF:001091">
    <property type="entry name" value="Probable disease resistance protein At1g61300"/>
    <property type="match status" value="1"/>
</dbReference>
<dbReference type="InterPro" id="IPR044974">
    <property type="entry name" value="Disease_R_plants"/>
</dbReference>
<dbReference type="InterPro" id="IPR042197">
    <property type="entry name" value="Apaf_helical"/>
</dbReference>
<evidence type="ECO:0000256" key="2">
    <source>
        <dbReference type="ARBA" id="ARBA00022741"/>
    </source>
</evidence>
<keyword evidence="2" id="KW-0547">Nucleotide-binding</keyword>
<dbReference type="GO" id="GO:0098542">
    <property type="term" value="P:defense response to other organism"/>
    <property type="evidence" value="ECO:0007669"/>
    <property type="project" value="TreeGrafter"/>
</dbReference>
<dbReference type="PRINTS" id="PR00364">
    <property type="entry name" value="DISEASERSIST"/>
</dbReference>
<feature type="domain" description="Disease resistance R13L4/SHOC-2-like LRR" evidence="7">
    <location>
        <begin position="562"/>
        <end position="888"/>
    </location>
</feature>
<gene>
    <name evidence="8" type="ORF">QN277_018383</name>
</gene>
<comment type="caution">
    <text evidence="8">The sequence shown here is derived from an EMBL/GenBank/DDBJ whole genome shotgun (WGS) entry which is preliminary data.</text>
</comment>
<feature type="domain" description="Disease resistance protein winged helix" evidence="6">
    <location>
        <begin position="441"/>
        <end position="510"/>
    </location>
</feature>
<dbReference type="Pfam" id="PF00931">
    <property type="entry name" value="NB-ARC"/>
    <property type="match status" value="1"/>
</dbReference>
<dbReference type="FunFam" id="1.10.10.10:FF:000322">
    <property type="entry name" value="Probable disease resistance protein At1g63360"/>
    <property type="match status" value="1"/>
</dbReference>
<proteinExistence type="predicted"/>
<dbReference type="SUPFAM" id="SSF52058">
    <property type="entry name" value="L domain-like"/>
    <property type="match status" value="1"/>
</dbReference>
<dbReference type="InterPro" id="IPR058922">
    <property type="entry name" value="WHD_DRP"/>
</dbReference>
<dbReference type="Gene3D" id="1.20.5.4130">
    <property type="match status" value="1"/>
</dbReference>
<dbReference type="InterPro" id="IPR055414">
    <property type="entry name" value="LRR_R13L4/SHOC2-like"/>
</dbReference>
<dbReference type="Gene3D" id="3.80.10.10">
    <property type="entry name" value="Ribonuclease Inhibitor"/>
    <property type="match status" value="1"/>
</dbReference>
<dbReference type="InterPro" id="IPR032675">
    <property type="entry name" value="LRR_dom_sf"/>
</dbReference>
<reference evidence="8" key="1">
    <citation type="submission" date="2023-10" db="EMBL/GenBank/DDBJ databases">
        <title>Chromosome-level genome of the transformable northern wattle, Acacia crassicarpa.</title>
        <authorList>
            <person name="Massaro I."/>
            <person name="Sinha N.R."/>
            <person name="Poethig S."/>
            <person name="Leichty A.R."/>
        </authorList>
    </citation>
    <scope>NUCLEOTIDE SEQUENCE</scope>
    <source>
        <strain evidence="8">Acra3RX</strain>
        <tissue evidence="8">Leaf</tissue>
    </source>
</reference>
<sequence>MAETAVKYVSDTLIRTLESEVRLQLALKSEVAKISQDLHTIKAYLREADIQAERSMNTNNMVKDWVNNVREIAHDIEDVIDKYRYEVARRQVEERDLARFARQAVGFVTRILSTHEIIDEILVIRERISRQDAMRQSLGLIGGEGGGGGGVNSWSWGEQKQLAPLLEKDHVVGFTDEKVTLVNWLTKGKNSCTVIPVVGPGGIGKTTLVSQVYRLKAVENTFERRAWVVVSQSYDAKDILKKLIKELKSQKALESSDTDMWYLNEEVQNCLKNNKCLIVFDDVWDTNFWNTIKSIVPSQNKNRSRIIITTRRQGVADHCKGNSQTSEVKLLRLKSLEYHEAKKLFSQIVFDGGECPKDLQILSHDIIQKCDGIPLAITTIASLLSKANTDDVSSWQNVSKNLSRILATDSNAEVRVLNAVVSESFHNLPYHLKLCFLYLGMFPEDYSINCKRLIRLWIAEGFVQEGNTETLEQVGMNYLQELINRNLVQAAVTDFDGRVRSCRVQGMIRGFILKKFAQMNFCHVLDNTGSDSSFSDLPRRLSIQHDYNKSELLDVISDPTVVRSCILFNTKGISTTLLPKFKLIRTLDFDDAPLNVLPEDIGDLYLLEYLSIRNTRVKKLPNSIGKLQKLLTLDLKNSQVQRLPKEIKELIKLRQLLGYSYHGGNTDSSMDFSVQGLQIREGSLGNFKFLQKLNAIVFPVEASLIKELKNLKQLKKLGITKLRSQSGKDLCSVIDSLTNLTSLWIGAMDDDEFLELDFVTNPPKNLERLCMEGRLRKLPEWVPKLKKLKRLRLVCSGLTDDPIYALRNLNELLELRLRRAYRGEELVFKKGWLRKLKILRLKYLEQLKTLKIEDKALPQLETLYLGPCPQIAEIPDDFQNLRNLQSLRLCDMPEAFTYSMQEGHSKYAIIKDIPRMFIRSSELGFSGYINNPLHYAKIMKNTYGDENPVVRNNLVPKARESLFSMDKTLTDERFWLTALLMIAGATVSRLL</sequence>
<evidence type="ECO:0000313" key="8">
    <source>
        <dbReference type="EMBL" id="KAK4275269.1"/>
    </source>
</evidence>
<dbReference type="Gene3D" id="1.10.8.430">
    <property type="entry name" value="Helical domain of apoptotic protease-activating factors"/>
    <property type="match status" value="1"/>
</dbReference>
<dbReference type="Gene3D" id="3.40.50.300">
    <property type="entry name" value="P-loop containing nucleotide triphosphate hydrolases"/>
    <property type="match status" value="1"/>
</dbReference>
<evidence type="ECO:0000259" key="7">
    <source>
        <dbReference type="Pfam" id="PF23598"/>
    </source>
</evidence>
<keyword evidence="9" id="KW-1185">Reference proteome</keyword>
<dbReference type="InterPro" id="IPR041118">
    <property type="entry name" value="Rx_N"/>
</dbReference>
<dbReference type="CDD" id="cd14798">
    <property type="entry name" value="RX-CC_like"/>
    <property type="match status" value="1"/>
</dbReference>
<dbReference type="EMBL" id="JAWXYG010000004">
    <property type="protein sequence ID" value="KAK4275269.1"/>
    <property type="molecule type" value="Genomic_DNA"/>
</dbReference>
<dbReference type="Proteomes" id="UP001293593">
    <property type="component" value="Unassembled WGS sequence"/>
</dbReference>
<feature type="domain" description="Disease resistance N-terminal" evidence="5">
    <location>
        <begin position="5"/>
        <end position="97"/>
    </location>
</feature>
<evidence type="ECO:0000259" key="4">
    <source>
        <dbReference type="Pfam" id="PF00931"/>
    </source>
</evidence>
<dbReference type="Pfam" id="PF18052">
    <property type="entry name" value="Rx_N"/>
    <property type="match status" value="1"/>
</dbReference>
<dbReference type="PANTHER" id="PTHR23155">
    <property type="entry name" value="DISEASE RESISTANCE PROTEIN RP"/>
    <property type="match status" value="1"/>
</dbReference>
<name>A0AAE1KHH4_9FABA</name>
<dbReference type="GO" id="GO:0043531">
    <property type="term" value="F:ADP binding"/>
    <property type="evidence" value="ECO:0007669"/>
    <property type="project" value="InterPro"/>
</dbReference>
<dbReference type="Pfam" id="PF23598">
    <property type="entry name" value="LRR_14"/>
    <property type="match status" value="1"/>
</dbReference>
<dbReference type="AlphaFoldDB" id="A0AAE1KHH4"/>
<dbReference type="PANTHER" id="PTHR23155:SF1052">
    <property type="entry name" value="DISEASE RESISTANCE PROTEIN RPM1"/>
    <property type="match status" value="1"/>
</dbReference>
<dbReference type="InterPro" id="IPR027417">
    <property type="entry name" value="P-loop_NTPase"/>
</dbReference>
<dbReference type="Pfam" id="PF23559">
    <property type="entry name" value="WHD_DRP"/>
    <property type="match status" value="1"/>
</dbReference>
<protein>
    <submittedName>
        <fullName evidence="8">Uncharacterized protein</fullName>
    </submittedName>
</protein>
<evidence type="ECO:0000259" key="5">
    <source>
        <dbReference type="Pfam" id="PF18052"/>
    </source>
</evidence>
<dbReference type="Gene3D" id="1.10.10.10">
    <property type="entry name" value="Winged helix-like DNA-binding domain superfamily/Winged helix DNA-binding domain"/>
    <property type="match status" value="1"/>
</dbReference>